<evidence type="ECO:0000259" key="5">
    <source>
        <dbReference type="Pfam" id="PF00700"/>
    </source>
</evidence>
<dbReference type="RefSeq" id="WP_105514566.1">
    <property type="nucleotide sequence ID" value="NZ_PVEP01000003.1"/>
</dbReference>
<dbReference type="Pfam" id="PF00700">
    <property type="entry name" value="Flagellin_C"/>
    <property type="match status" value="1"/>
</dbReference>
<comment type="function">
    <text evidence="3">Flagellin is the subunit protein which polymerizes to form the filaments of bacterial flagella.</text>
</comment>
<evidence type="ECO:0000256" key="3">
    <source>
        <dbReference type="RuleBase" id="RU362073"/>
    </source>
</evidence>
<proteinExistence type="inferred from homology"/>
<evidence type="ECO:0000256" key="1">
    <source>
        <dbReference type="ARBA" id="ARBA00005709"/>
    </source>
</evidence>
<feature type="domain" description="Flagellin C-terminal" evidence="5">
    <location>
        <begin position="317"/>
        <end position="401"/>
    </location>
</feature>
<dbReference type="InterPro" id="IPR046358">
    <property type="entry name" value="Flagellin_C"/>
</dbReference>
<dbReference type="PRINTS" id="PR00207">
    <property type="entry name" value="FLAGELLIN"/>
</dbReference>
<evidence type="ECO:0000313" key="7">
    <source>
        <dbReference type="Proteomes" id="UP000238338"/>
    </source>
</evidence>
<evidence type="ECO:0000256" key="2">
    <source>
        <dbReference type="ARBA" id="ARBA00023143"/>
    </source>
</evidence>
<dbReference type="SUPFAM" id="SSF64518">
    <property type="entry name" value="Phase 1 flagellin"/>
    <property type="match status" value="1"/>
</dbReference>
<protein>
    <recommendedName>
        <fullName evidence="3">Flagellin</fullName>
    </recommendedName>
</protein>
<dbReference type="GO" id="GO:0009288">
    <property type="term" value="C:bacterial-type flagellum"/>
    <property type="evidence" value="ECO:0007669"/>
    <property type="project" value="UniProtKB-SubCell"/>
</dbReference>
<comment type="subcellular location">
    <subcellularLocation>
        <location evidence="3">Secreted</location>
    </subcellularLocation>
    <subcellularLocation>
        <location evidence="3">Bacterial flagellum</location>
    </subcellularLocation>
</comment>
<keyword evidence="6" id="KW-0966">Cell projection</keyword>
<sequence>MSSILTNSSAMVALQTLRGINSNLSKTQDEISTGKSVSSAKDNAAVWSISKVMEADVKGFKSISDSLSLGESTVAVARQAAETVTDLMTEIKGKIVAAQEDNVDRAKIQTDIGALVDQIKSVVGAAQFNGLNLVDGSNTTVDVLASLDRQAGGAVSTSSITINAQDLSTGAYAAKNVFGASTGVSANGDTAGFQLDNTTGTGTIVIDDSGAPFVAGDKVALTIGGKTVSYTVTADDVAATTTSDMVAVGLKNAIDALGITGLAVDYNSGTAGTLAFANTGANDLTVSAQFKNAGSGGLAALSTIDVSSAAGATAALGNIEGLIQTSIDAAAEFGSAQSRIDIQNTFVGKLSDSLKAGIGSLVDANMEEASARLQALQVQQQLGIQSLSIANQAPQSILSLFR</sequence>
<reference evidence="6 7" key="1">
    <citation type="submission" date="2018-02" db="EMBL/GenBank/DDBJ databases">
        <title>Genomic Encyclopedia of Archaeal and Bacterial Type Strains, Phase II (KMG-II): from individual species to whole genera.</title>
        <authorList>
            <person name="Goeker M."/>
        </authorList>
    </citation>
    <scope>NUCLEOTIDE SEQUENCE [LARGE SCALE GENOMIC DNA]</scope>
    <source>
        <strain evidence="6 7">DSM 18921</strain>
    </source>
</reference>
<dbReference type="EMBL" id="PVEP01000003">
    <property type="protein sequence ID" value="PQV57123.1"/>
    <property type="molecule type" value="Genomic_DNA"/>
</dbReference>
<dbReference type="PANTHER" id="PTHR42792:SF2">
    <property type="entry name" value="FLAGELLIN"/>
    <property type="match status" value="1"/>
</dbReference>
<keyword evidence="2 3" id="KW-0975">Bacterial flagellum</keyword>
<evidence type="ECO:0000259" key="4">
    <source>
        <dbReference type="Pfam" id="PF00669"/>
    </source>
</evidence>
<gene>
    <name evidence="6" type="ORF">LX70_01982</name>
</gene>
<keyword evidence="3" id="KW-0964">Secreted</keyword>
<dbReference type="OrthoDB" id="8328560at2"/>
<keyword evidence="6" id="KW-0969">Cilium</keyword>
<organism evidence="6 7">
    <name type="scientific">Albidovulum denitrificans</name>
    <dbReference type="NCBI Taxonomy" id="404881"/>
    <lineage>
        <taxon>Bacteria</taxon>
        <taxon>Pseudomonadati</taxon>
        <taxon>Pseudomonadota</taxon>
        <taxon>Alphaproteobacteria</taxon>
        <taxon>Rhodobacterales</taxon>
        <taxon>Paracoccaceae</taxon>
        <taxon>Albidovulum</taxon>
    </lineage>
</organism>
<dbReference type="AlphaFoldDB" id="A0A2S8S8L8"/>
<dbReference type="PANTHER" id="PTHR42792">
    <property type="entry name" value="FLAGELLIN"/>
    <property type="match status" value="1"/>
</dbReference>
<feature type="domain" description="Flagellin N-terminal" evidence="4">
    <location>
        <begin position="4"/>
        <end position="139"/>
    </location>
</feature>
<keyword evidence="7" id="KW-1185">Reference proteome</keyword>
<dbReference type="Gene3D" id="1.20.1330.10">
    <property type="entry name" value="f41 fragment of flagellin, N-terminal domain"/>
    <property type="match status" value="1"/>
</dbReference>
<dbReference type="Proteomes" id="UP000238338">
    <property type="component" value="Unassembled WGS sequence"/>
</dbReference>
<comment type="caution">
    <text evidence="6">The sequence shown here is derived from an EMBL/GenBank/DDBJ whole genome shotgun (WGS) entry which is preliminary data.</text>
</comment>
<dbReference type="GO" id="GO:0005576">
    <property type="term" value="C:extracellular region"/>
    <property type="evidence" value="ECO:0007669"/>
    <property type="project" value="UniProtKB-SubCell"/>
</dbReference>
<dbReference type="InterPro" id="IPR001492">
    <property type="entry name" value="Flagellin"/>
</dbReference>
<keyword evidence="6" id="KW-0282">Flagellum</keyword>
<dbReference type="InterPro" id="IPR001029">
    <property type="entry name" value="Flagellin_N"/>
</dbReference>
<accession>A0A2S8S8L8</accession>
<dbReference type="Pfam" id="PF00669">
    <property type="entry name" value="Flagellin_N"/>
    <property type="match status" value="1"/>
</dbReference>
<name>A0A2S8S8L8_9RHOB</name>
<evidence type="ECO:0000313" key="6">
    <source>
        <dbReference type="EMBL" id="PQV57123.1"/>
    </source>
</evidence>
<dbReference type="GO" id="GO:0005198">
    <property type="term" value="F:structural molecule activity"/>
    <property type="evidence" value="ECO:0007669"/>
    <property type="project" value="UniProtKB-UniRule"/>
</dbReference>
<comment type="similarity">
    <text evidence="1 3">Belongs to the bacterial flagellin family.</text>
</comment>